<feature type="compositionally biased region" description="Polar residues" evidence="2">
    <location>
        <begin position="656"/>
        <end position="665"/>
    </location>
</feature>
<keyword evidence="1" id="KW-0175">Coiled coil</keyword>
<dbReference type="EMBL" id="FTMS01000014">
    <property type="protein sequence ID" value="SIQ75828.1"/>
    <property type="molecule type" value="Genomic_DNA"/>
</dbReference>
<dbReference type="Proteomes" id="UP000186400">
    <property type="component" value="Unassembled WGS sequence"/>
</dbReference>
<organism evidence="3 4">
    <name type="scientific">Alkalispirochaeta americana</name>
    <dbReference type="NCBI Taxonomy" id="159291"/>
    <lineage>
        <taxon>Bacteria</taxon>
        <taxon>Pseudomonadati</taxon>
        <taxon>Spirochaetota</taxon>
        <taxon>Spirochaetia</taxon>
        <taxon>Spirochaetales</taxon>
        <taxon>Spirochaetaceae</taxon>
        <taxon>Alkalispirochaeta</taxon>
    </lineage>
</organism>
<dbReference type="OrthoDB" id="366238at2"/>
<feature type="region of interest" description="Disordered" evidence="2">
    <location>
        <begin position="1"/>
        <end position="34"/>
    </location>
</feature>
<evidence type="ECO:0000313" key="3">
    <source>
        <dbReference type="EMBL" id="SIQ75828.1"/>
    </source>
</evidence>
<dbReference type="RefSeq" id="WP_076489374.1">
    <property type="nucleotide sequence ID" value="NZ_FTMS01000014.1"/>
</dbReference>
<dbReference type="InterPro" id="IPR053574">
    <property type="entry name" value="Cyto_Filament_Comp"/>
</dbReference>
<protein>
    <recommendedName>
        <fullName evidence="5">Cytoplasmic filament protein A</fullName>
    </recommendedName>
</protein>
<reference evidence="3 4" key="1">
    <citation type="submission" date="2017-01" db="EMBL/GenBank/DDBJ databases">
        <authorList>
            <person name="Mah S.A."/>
            <person name="Swanson W.J."/>
            <person name="Moy G.W."/>
            <person name="Vacquier V.D."/>
        </authorList>
    </citation>
    <scope>NUCLEOTIDE SEQUENCE [LARGE SCALE GENOMIC DNA]</scope>
    <source>
        <strain evidence="3 4">ASpG1</strain>
    </source>
</reference>
<feature type="coiled-coil region" evidence="1">
    <location>
        <begin position="357"/>
        <end position="413"/>
    </location>
</feature>
<dbReference type="AlphaFoldDB" id="A0A1N6VDJ3"/>
<evidence type="ECO:0000313" key="4">
    <source>
        <dbReference type="Proteomes" id="UP000186400"/>
    </source>
</evidence>
<evidence type="ECO:0000256" key="2">
    <source>
        <dbReference type="SAM" id="MobiDB-lite"/>
    </source>
</evidence>
<sequence length="665" mass="77366">MSDLSRSPNVFHPTRPSAVGSRNSLAQDGRDQKQEYDQLVQEETDRILDTIQTKLPAEVLERLDVMGGLKEKLYNYFNQNYQNMFNRYITTTEDEMVKKIRNFIDKEENKTLARYTPKEISAMLDEIAGADKFNTGEVEKSIVNMYGHLHGHIQRGVNDLENETNSLLRQKTDVGAFIRGENAYSVVKAAFKDSATKPKTVTDTKLSVNILDSELISPIFQYQATVEQLIKDQISRTISNLIDQEVERFQDELIDQGKEELTDSEIIFEKMKRVTNYTDDDVEDETSKRYTFLAKDLMQKIEGLRAEIDPSEFDPVNIRENLKKIIDMENIRNRGFNTAVNSITSILDTSKMGYQYVENLKNARELIIREYEDTDIENLPDERYQIRLKYYDSEQLEKEREVYDQQMEAFRQEIQKLYDVIEAVYQTGRSRFKVNDYDDIVAKMSRTMKKRKDTFRFEESGDKLVEEMQRTWNEITLLKANPTDVERLNQTYRHEKKLFKEMLNKSSRKLEQIYGYQNPQERVILDDRVRFLRREFDDFDYLINPYHIQSGVVLDVDITSIKRKKFTLNGMANVLNEFLHGISKGFQDAAFAAFKRRRSTIRDDIGMNFSNEYDEPVAQSLPSHGTQESTPAPTETVSRNPASPRGQADVSPGKGSISSDDLQEL</sequence>
<name>A0A1N6VDJ3_9SPIO</name>
<proteinExistence type="predicted"/>
<evidence type="ECO:0000256" key="1">
    <source>
        <dbReference type="SAM" id="Coils"/>
    </source>
</evidence>
<feature type="region of interest" description="Disordered" evidence="2">
    <location>
        <begin position="615"/>
        <end position="665"/>
    </location>
</feature>
<keyword evidence="4" id="KW-1185">Reference proteome</keyword>
<accession>A0A1N6VDJ3</accession>
<dbReference type="STRING" id="159291.SAMN05920897_11473"/>
<gene>
    <name evidence="3" type="ORF">SAMN05920897_11473</name>
</gene>
<dbReference type="NCBIfam" id="NF040882">
    <property type="entry name" value="cfpA_ASD"/>
    <property type="match status" value="1"/>
</dbReference>
<feature type="compositionally biased region" description="Polar residues" evidence="2">
    <location>
        <begin position="620"/>
        <end position="641"/>
    </location>
</feature>
<evidence type="ECO:0008006" key="5">
    <source>
        <dbReference type="Google" id="ProtNLM"/>
    </source>
</evidence>